<dbReference type="EMBL" id="LXQA010031756">
    <property type="protein sequence ID" value="MCH96194.1"/>
    <property type="molecule type" value="Genomic_DNA"/>
</dbReference>
<proteinExistence type="predicted"/>
<protein>
    <submittedName>
        <fullName evidence="1">Uncharacterized protein</fullName>
    </submittedName>
</protein>
<feature type="non-terminal residue" evidence="1">
    <location>
        <position position="1"/>
    </location>
</feature>
<evidence type="ECO:0000313" key="1">
    <source>
        <dbReference type="EMBL" id="MCH96194.1"/>
    </source>
</evidence>
<comment type="caution">
    <text evidence="1">The sequence shown here is derived from an EMBL/GenBank/DDBJ whole genome shotgun (WGS) entry which is preliminary data.</text>
</comment>
<keyword evidence="2" id="KW-1185">Reference proteome</keyword>
<organism evidence="1 2">
    <name type="scientific">Trifolium medium</name>
    <dbReference type="NCBI Taxonomy" id="97028"/>
    <lineage>
        <taxon>Eukaryota</taxon>
        <taxon>Viridiplantae</taxon>
        <taxon>Streptophyta</taxon>
        <taxon>Embryophyta</taxon>
        <taxon>Tracheophyta</taxon>
        <taxon>Spermatophyta</taxon>
        <taxon>Magnoliopsida</taxon>
        <taxon>eudicotyledons</taxon>
        <taxon>Gunneridae</taxon>
        <taxon>Pentapetalae</taxon>
        <taxon>rosids</taxon>
        <taxon>fabids</taxon>
        <taxon>Fabales</taxon>
        <taxon>Fabaceae</taxon>
        <taxon>Papilionoideae</taxon>
        <taxon>50 kb inversion clade</taxon>
        <taxon>NPAAA clade</taxon>
        <taxon>Hologalegina</taxon>
        <taxon>IRL clade</taxon>
        <taxon>Trifolieae</taxon>
        <taxon>Trifolium</taxon>
    </lineage>
</organism>
<sequence>VSLGFITVDSTNVEFDGASDEDVMADRQYCINNINQSLKTENKNKVALRVEWRRILKNGYEIKNGVEARVHKNK</sequence>
<dbReference type="Proteomes" id="UP000265520">
    <property type="component" value="Unassembled WGS sequence"/>
</dbReference>
<evidence type="ECO:0000313" key="2">
    <source>
        <dbReference type="Proteomes" id="UP000265520"/>
    </source>
</evidence>
<name>A0A392NCE4_9FABA</name>
<reference evidence="1 2" key="1">
    <citation type="journal article" date="2018" name="Front. Plant Sci.">
        <title>Red Clover (Trifolium pratense) and Zigzag Clover (T. medium) - A Picture of Genomic Similarities and Differences.</title>
        <authorList>
            <person name="Dluhosova J."/>
            <person name="Istvanek J."/>
            <person name="Nedelnik J."/>
            <person name="Repkova J."/>
        </authorList>
    </citation>
    <scope>NUCLEOTIDE SEQUENCE [LARGE SCALE GENOMIC DNA]</scope>
    <source>
        <strain evidence="2">cv. 10/8</strain>
        <tissue evidence="1">Leaf</tissue>
    </source>
</reference>
<dbReference type="AlphaFoldDB" id="A0A392NCE4"/>
<accession>A0A392NCE4</accession>